<evidence type="ECO:0000313" key="1">
    <source>
        <dbReference type="EMBL" id="WWA29123.1"/>
    </source>
</evidence>
<gene>
    <name evidence="1" type="ORF">V5G21_15465</name>
</gene>
<evidence type="ECO:0008006" key="3">
    <source>
        <dbReference type="Google" id="ProtNLM"/>
    </source>
</evidence>
<keyword evidence="2" id="KW-1185">Reference proteome</keyword>
<reference evidence="1 2" key="1">
    <citation type="submission" date="2024-01" db="EMBL/GenBank/DDBJ databases">
        <title>Culturomics analysis of mouse respiratory tract.</title>
        <authorList>
            <person name="Phillips A.M."/>
            <person name="Collette N.M."/>
            <person name="Mageeney C.M."/>
            <person name="Sinha A."/>
            <person name="Hern K.E."/>
            <person name="Arkin A.P."/>
            <person name="Williams K.P."/>
            <person name="Branda S."/>
        </authorList>
    </citation>
    <scope>NUCLEOTIDE SEQUENCE [LARGE SCALE GENOMIC DNA]</scope>
    <source>
        <strain evidence="1 2">CP20</strain>
    </source>
</reference>
<organism evidence="1 2">
    <name type="scientific">Shouchella rhizosphaerae</name>
    <dbReference type="NCBI Taxonomy" id="866786"/>
    <lineage>
        <taxon>Bacteria</taxon>
        <taxon>Bacillati</taxon>
        <taxon>Bacillota</taxon>
        <taxon>Bacilli</taxon>
        <taxon>Bacillales</taxon>
        <taxon>Bacillaceae</taxon>
        <taxon>Shouchella</taxon>
    </lineage>
</organism>
<evidence type="ECO:0000313" key="2">
    <source>
        <dbReference type="Proteomes" id="UP001341136"/>
    </source>
</evidence>
<accession>A0ABZ2CRQ8</accession>
<dbReference type="RefSeq" id="WP_035206095.1">
    <property type="nucleotide sequence ID" value="NZ_CP144921.1"/>
</dbReference>
<dbReference type="EMBL" id="CP144921">
    <property type="protein sequence ID" value="WWA29123.1"/>
    <property type="molecule type" value="Genomic_DNA"/>
</dbReference>
<name>A0ABZ2CRQ8_9BACI</name>
<dbReference type="Proteomes" id="UP001341136">
    <property type="component" value="Chromosome"/>
</dbReference>
<proteinExistence type="predicted"/>
<protein>
    <recommendedName>
        <fullName evidence="3">MYM-type domain-containing protein</fullName>
    </recommendedName>
</protein>
<sequence length="64" mass="7457">MEKKSYQCCFCDKQIISDVTELVVVANWCKDKSSQQEQQMFCHMECLKKAVSSKFPLYIADLID</sequence>